<sequence>MLVQDAICLLDIPAHKTGTAFTKPVDPLLGKAIEAWEAVRPDQPTMLDSKTGEHVDLLFTFRARRVAKDYINKTIIPALCGKAGVPTADVRGNITSHRARSTIATQLYNAKEPMTLFELQAWLGHRSPQATQHYAKITPNTLSKAYNDAGYFARNVRTIEVLVDRDAVTSGQAAAGEPWQYYDLGHGFCTYTFFEQCPHRMACARCDFYAPKASTKGQLLEAKENLQRMLASIPLTEDEQAAVDDGQVALDRLLERLVDVPTPAGATPRQLGVPATATLLPIVAVSHGKEGTTGVSGAQSDSSGAPGCRSSSRAEWSDIPHA</sequence>
<dbReference type="RefSeq" id="WP_246015330.1">
    <property type="nucleotide sequence ID" value="NZ_CP144375.1"/>
</dbReference>
<proteinExistence type="predicted"/>
<evidence type="ECO:0000256" key="2">
    <source>
        <dbReference type="SAM" id="MobiDB-lite"/>
    </source>
</evidence>
<evidence type="ECO:0000313" key="5">
    <source>
        <dbReference type="Proteomes" id="UP000256269"/>
    </source>
</evidence>
<dbReference type="InterPro" id="IPR013762">
    <property type="entry name" value="Integrase-like_cat_sf"/>
</dbReference>
<dbReference type="Gene3D" id="1.10.443.10">
    <property type="entry name" value="Intergrase catalytic core"/>
    <property type="match status" value="1"/>
</dbReference>
<gene>
    <name evidence="4" type="ORF">BCF44_106477</name>
</gene>
<evidence type="ECO:0000313" key="4">
    <source>
        <dbReference type="EMBL" id="REH47312.1"/>
    </source>
</evidence>
<accession>A0A3E0HLF2</accession>
<feature type="compositionally biased region" description="Polar residues" evidence="2">
    <location>
        <begin position="293"/>
        <end position="314"/>
    </location>
</feature>
<evidence type="ECO:0000256" key="1">
    <source>
        <dbReference type="ARBA" id="ARBA00023172"/>
    </source>
</evidence>
<dbReference type="GO" id="GO:0003677">
    <property type="term" value="F:DNA binding"/>
    <property type="evidence" value="ECO:0007669"/>
    <property type="project" value="InterPro"/>
</dbReference>
<protein>
    <submittedName>
        <fullName evidence="4">Phage integrase family protein</fullName>
    </submittedName>
</protein>
<keyword evidence="1" id="KW-0233">DNA recombination</keyword>
<comment type="caution">
    <text evidence="4">The sequence shown here is derived from an EMBL/GenBank/DDBJ whole genome shotgun (WGS) entry which is preliminary data.</text>
</comment>
<feature type="region of interest" description="Disordered" evidence="2">
    <location>
        <begin position="290"/>
        <end position="322"/>
    </location>
</feature>
<feature type="domain" description="Tyr recombinase" evidence="3">
    <location>
        <begin position="1"/>
        <end position="147"/>
    </location>
</feature>
<organism evidence="4 5">
    <name type="scientific">Kutzneria buriramensis</name>
    <dbReference type="NCBI Taxonomy" id="1045776"/>
    <lineage>
        <taxon>Bacteria</taxon>
        <taxon>Bacillati</taxon>
        <taxon>Actinomycetota</taxon>
        <taxon>Actinomycetes</taxon>
        <taxon>Pseudonocardiales</taxon>
        <taxon>Pseudonocardiaceae</taxon>
        <taxon>Kutzneria</taxon>
    </lineage>
</organism>
<dbReference type="EMBL" id="QUNO01000006">
    <property type="protein sequence ID" value="REH47312.1"/>
    <property type="molecule type" value="Genomic_DNA"/>
</dbReference>
<dbReference type="Proteomes" id="UP000256269">
    <property type="component" value="Unassembled WGS sequence"/>
</dbReference>
<dbReference type="SUPFAM" id="SSF56349">
    <property type="entry name" value="DNA breaking-rejoining enzymes"/>
    <property type="match status" value="1"/>
</dbReference>
<dbReference type="GO" id="GO:0015074">
    <property type="term" value="P:DNA integration"/>
    <property type="evidence" value="ECO:0007669"/>
    <property type="project" value="InterPro"/>
</dbReference>
<dbReference type="InterPro" id="IPR002104">
    <property type="entry name" value="Integrase_catalytic"/>
</dbReference>
<dbReference type="GO" id="GO:0006310">
    <property type="term" value="P:DNA recombination"/>
    <property type="evidence" value="ECO:0007669"/>
    <property type="project" value="UniProtKB-KW"/>
</dbReference>
<dbReference type="InterPro" id="IPR011010">
    <property type="entry name" value="DNA_brk_join_enz"/>
</dbReference>
<reference evidence="4 5" key="1">
    <citation type="submission" date="2018-08" db="EMBL/GenBank/DDBJ databases">
        <title>Genomic Encyclopedia of Archaeal and Bacterial Type Strains, Phase II (KMG-II): from individual species to whole genera.</title>
        <authorList>
            <person name="Goeker M."/>
        </authorList>
    </citation>
    <scope>NUCLEOTIDE SEQUENCE [LARGE SCALE GENOMIC DNA]</scope>
    <source>
        <strain evidence="4 5">DSM 45791</strain>
    </source>
</reference>
<dbReference type="PROSITE" id="PS51898">
    <property type="entry name" value="TYR_RECOMBINASE"/>
    <property type="match status" value="1"/>
</dbReference>
<name>A0A3E0HLF2_9PSEU</name>
<keyword evidence="5" id="KW-1185">Reference proteome</keyword>
<dbReference type="AlphaFoldDB" id="A0A3E0HLF2"/>
<dbReference type="Pfam" id="PF00589">
    <property type="entry name" value="Phage_integrase"/>
    <property type="match status" value="1"/>
</dbReference>
<evidence type="ECO:0000259" key="3">
    <source>
        <dbReference type="PROSITE" id="PS51898"/>
    </source>
</evidence>